<dbReference type="Gene3D" id="1.10.10.650">
    <property type="entry name" value="RuvA domain 2-like"/>
    <property type="match status" value="1"/>
</dbReference>
<dbReference type="EMBL" id="MPUH01000188">
    <property type="protein sequence ID" value="OMJ87012.1"/>
    <property type="molecule type" value="Genomic_DNA"/>
</dbReference>
<dbReference type="GO" id="GO:0003677">
    <property type="term" value="F:DNA binding"/>
    <property type="evidence" value="ECO:0007669"/>
    <property type="project" value="InterPro"/>
</dbReference>
<feature type="compositionally biased region" description="Gly residues" evidence="2">
    <location>
        <begin position="1542"/>
        <end position="1608"/>
    </location>
</feature>
<dbReference type="InterPro" id="IPR017072">
    <property type="entry name" value="TF_Spt6"/>
</dbReference>
<dbReference type="InterPro" id="IPR023323">
    <property type="entry name" value="Tex-like_dom_sf"/>
</dbReference>
<feature type="domain" description="CCHC-type" evidence="4">
    <location>
        <begin position="1473"/>
        <end position="1488"/>
    </location>
</feature>
<dbReference type="InterPro" id="IPR035420">
    <property type="entry name" value="Spt6_SH2"/>
</dbReference>
<keyword evidence="6" id="KW-1185">Reference proteome</keyword>
<dbReference type="Gene3D" id="3.30.505.10">
    <property type="entry name" value="SH2 domain"/>
    <property type="match status" value="2"/>
</dbReference>
<dbReference type="GO" id="GO:0031491">
    <property type="term" value="F:nucleosome binding"/>
    <property type="evidence" value="ECO:0007669"/>
    <property type="project" value="TreeGrafter"/>
</dbReference>
<dbReference type="GO" id="GO:0140673">
    <property type="term" value="P:transcription elongation-coupled chromatin remodeling"/>
    <property type="evidence" value="ECO:0007669"/>
    <property type="project" value="InterPro"/>
</dbReference>
<dbReference type="InterPro" id="IPR023319">
    <property type="entry name" value="Tex-like_HTH_dom_sf"/>
</dbReference>
<feature type="region of interest" description="Disordered" evidence="2">
    <location>
        <begin position="1350"/>
        <end position="1423"/>
    </location>
</feature>
<dbReference type="GO" id="GO:0008023">
    <property type="term" value="C:transcription elongation factor complex"/>
    <property type="evidence" value="ECO:0007669"/>
    <property type="project" value="TreeGrafter"/>
</dbReference>
<feature type="compositionally biased region" description="Basic and acidic residues" evidence="2">
    <location>
        <begin position="1290"/>
        <end position="1304"/>
    </location>
</feature>
<dbReference type="Gene3D" id="4.10.60.10">
    <property type="entry name" value="Zinc finger, CCHC-type"/>
    <property type="match status" value="3"/>
</dbReference>
<dbReference type="SUPFAM" id="SSF158832">
    <property type="entry name" value="Tex N-terminal region-like"/>
    <property type="match status" value="1"/>
</dbReference>
<dbReference type="Pfam" id="PF14635">
    <property type="entry name" value="HHH_7"/>
    <property type="match status" value="1"/>
</dbReference>
<dbReference type="Gene3D" id="3.30.420.140">
    <property type="entry name" value="YqgF/RNase H-like domain"/>
    <property type="match status" value="1"/>
</dbReference>
<dbReference type="CDD" id="cd09918">
    <property type="entry name" value="SH2_Nterm_SPT6_like"/>
    <property type="match status" value="1"/>
</dbReference>
<dbReference type="InterPro" id="IPR001878">
    <property type="entry name" value="Znf_CCHC"/>
</dbReference>
<evidence type="ECO:0000256" key="2">
    <source>
        <dbReference type="SAM" id="MobiDB-lite"/>
    </source>
</evidence>
<feature type="compositionally biased region" description="Gly residues" evidence="2">
    <location>
        <begin position="1645"/>
        <end position="1655"/>
    </location>
</feature>
<evidence type="ECO:0008006" key="7">
    <source>
        <dbReference type="Google" id="ProtNLM"/>
    </source>
</evidence>
<evidence type="ECO:0000313" key="5">
    <source>
        <dbReference type="EMBL" id="OMJ87012.1"/>
    </source>
</evidence>
<feature type="compositionally biased region" description="Gly residues" evidence="2">
    <location>
        <begin position="1733"/>
        <end position="1743"/>
    </location>
</feature>
<feature type="compositionally biased region" description="Low complexity" evidence="2">
    <location>
        <begin position="1719"/>
        <end position="1732"/>
    </location>
</feature>
<organism evidence="5 6">
    <name type="scientific">Stentor coeruleus</name>
    <dbReference type="NCBI Taxonomy" id="5963"/>
    <lineage>
        <taxon>Eukaryota</taxon>
        <taxon>Sar</taxon>
        <taxon>Alveolata</taxon>
        <taxon>Ciliophora</taxon>
        <taxon>Postciliodesmatophora</taxon>
        <taxon>Heterotrichea</taxon>
        <taxon>Heterotrichida</taxon>
        <taxon>Stentoridae</taxon>
        <taxon>Stentor</taxon>
    </lineage>
</organism>
<dbReference type="Proteomes" id="UP000187209">
    <property type="component" value="Unassembled WGS sequence"/>
</dbReference>
<feature type="region of interest" description="Disordered" evidence="2">
    <location>
        <begin position="1"/>
        <end position="34"/>
    </location>
</feature>
<dbReference type="Gene3D" id="1.10.150.850">
    <property type="entry name" value="Spt6, helix-hairpin-helix domain"/>
    <property type="match status" value="1"/>
</dbReference>
<proteinExistence type="predicted"/>
<sequence>MDSDSDSSSEPDGYVQDGFVVPDEPLEDHVSDEEVLPKKRRIRLKRNDQEDLELLRDNLGMSKSEEVIEKKPKVYESDSDESLEPGEIPVIYNENVQLAASIFGTSAVSAVKEDRKIDFEPAEQREKFIRSEDEIIRDYDIPERLQIIFKNRESPSETELSLETEWIFNKILLKTQVPNQENLKLKISKFLYFYRIEKYEIPFISRYRMNILKPELDCDLWELYLWDKEWGYLYGTKQAMKTLYEDSEAYRQMILKGRTVDPGVKVLTNACPEVEKDLMIYPLKYIYHISDLESFFKVHIYIYTARKHTLKSYSVLQEARKNSITNFTSKAALTPSQFSENLKTSSCVHIPIKPSSKPQDLAFELLSSAYTEELQVINSACFLMKSELAALPSIRSHIRDLYIKYARICTSPTEKGRTVLDVFHPYYRVKNLIEGKYVGTWTADMWAEVLKCEEQGLIVVEFKLPWDSDKETKEDRILEAVKGYYLTQDEDDIESDWNHFRLQVLKQALSQIYEETAEIIRKDLTLVAEEWVRIQVQTSFFHLINQGTVKKDNGKIMAFVTDPDTQMYGNSYLALVNSFGEVVEVATFNTLTIRKTEGAHDADKARWGKDKSALSKILLQHQPDSIVIAANSLQALVLRKNVMQLVENLQMDNFNETDLDFEVDMSGLLRNLIPVYMMDPQVPKLFASSQRSKRMFTDCKILVRMAISTARMLQNACAETLSLGADPNELQIKYLNLHPLQSLLNESTYLSAIEIVALDYISSSGVAINDVIQRDHLSVLLYFIPGLGPVKAHGLSESLKQKSGGKLTMRAQLVGKRLLGIRVYENAAGFLKIPFEERESDPLDSTRIHPESYELAKVIARSVFSDTHIRDDNLIQEVMSRPQKMHDLDLDKYAEIHMAKTGMNIKEVLESIVAELTSPFFLPEKRYNDIPAEELLYLTTGETRNTLKKGSLVQACVILYDEAKLLIKCRLESGIEALIDTKMVPEKRMEKKEGEKFVKGEVLTARVIEISAKTQNKDVFFKIKLSLLADDIINHGKFIQLALDDAFVMEDADWIEKAVMEDEYKTGQKYVPRVVNHPKFKNIGLRTACEELFNKDIGECIFRPSSRGQDHLTCTWKFYDFIYSHLDVIEEGKPAINMLGVKFRISTDVFDSLQEIIDRYIGPCEKLTKEAVIHPKFKDSISGGAKLIENLLVQEKRARPSSIPYYFTIRPEYPQYLVLYYMPKEEVITEFIKVKPKGFFFHEAYHPNINFLISWFKRHYADRTYKSQLTRSKPPVIDTSNHLCIPGKAPTEETKEETFNDENTKPATMHNLPESTPYNRTPHIGFQEWSGGKDIAKTPRADDWEMSRNYDSWGDKTPAPQTEETKAPANESASWGETANTNSNWGETSAWKATAPVPETNWGEETEKPARGRGGRGGRGCRKCGEDGHMAKDCTSEKPSGGRACFKCGQSGHMSRECPNPSTEKSSGGDRACFKCGQTGHMSRECPNPQADKGSGGGRSCFNCGQSGHMSKECPNPPDENARARRPRGRGRGGRRESGNDDSGGGGGGGWNDSGNSSGGGGWGDSGNSSGGGGWGDSGNSNGGGGGGGWGDSGNNSGGGGSGGGWGDSGNTSSNGGGGGWGDSGNTNSGGGSGGGWGDSANNSSGGGSGGGGWGDSANTSTGGGAGSSTWGDSGTSKPSGGDSWGAPSNNPPPDSNNSWGAPASENKNSGSGWGDSGNSGNTGNSGNSGSSAWGGDGTNSSW</sequence>
<evidence type="ECO:0000259" key="4">
    <source>
        <dbReference type="PROSITE" id="PS50158"/>
    </source>
</evidence>
<dbReference type="PANTHER" id="PTHR10145">
    <property type="entry name" value="TRANSCRIPTION ELONGATION FACTOR SPT6"/>
    <property type="match status" value="1"/>
</dbReference>
<feature type="region of interest" description="Disordered" evidence="2">
    <location>
        <begin position="1451"/>
        <end position="1471"/>
    </location>
</feature>
<dbReference type="SMART" id="SM00343">
    <property type="entry name" value="ZnF_C2HC"/>
    <property type="match status" value="4"/>
</dbReference>
<dbReference type="InterPro" id="IPR042066">
    <property type="entry name" value="Spt6_death-like"/>
</dbReference>
<feature type="domain" description="S1 motif" evidence="3">
    <location>
        <begin position="950"/>
        <end position="1024"/>
    </location>
</feature>
<dbReference type="InterPro" id="IPR036875">
    <property type="entry name" value="Znf_CCHC_sf"/>
</dbReference>
<name>A0A1R2CDF4_9CILI</name>
<dbReference type="Gene3D" id="1.10.3500.10">
    <property type="entry name" value="Tex N-terminal region-like"/>
    <property type="match status" value="1"/>
</dbReference>
<dbReference type="InterPro" id="IPR035018">
    <property type="entry name" value="Spt6_SH2_C"/>
</dbReference>
<dbReference type="Pfam" id="PF00098">
    <property type="entry name" value="zf-CCHC"/>
    <property type="match status" value="4"/>
</dbReference>
<evidence type="ECO:0000259" key="3">
    <source>
        <dbReference type="PROSITE" id="PS50126"/>
    </source>
</evidence>
<dbReference type="InterPro" id="IPR032706">
    <property type="entry name" value="Spt6_HHH"/>
</dbReference>
<dbReference type="SUPFAM" id="SSF57756">
    <property type="entry name" value="Retrovirus zinc finger-like domains"/>
    <property type="match status" value="2"/>
</dbReference>
<dbReference type="InterPro" id="IPR028088">
    <property type="entry name" value="Spt6_HTH_DNA-bd_dom"/>
</dbReference>
<dbReference type="Pfam" id="PF14641">
    <property type="entry name" value="HTH_44"/>
    <property type="match status" value="1"/>
</dbReference>
<feature type="compositionally biased region" description="Basic residues" evidence="2">
    <location>
        <begin position="1411"/>
        <end position="1422"/>
    </location>
</feature>
<feature type="domain" description="CCHC-type" evidence="4">
    <location>
        <begin position="1421"/>
        <end position="1436"/>
    </location>
</feature>
<gene>
    <name evidence="5" type="ORF">SteCoe_11339</name>
</gene>
<feature type="compositionally biased region" description="Low complexity" evidence="2">
    <location>
        <begin position="1668"/>
        <end position="1677"/>
    </location>
</feature>
<dbReference type="PANTHER" id="PTHR10145:SF6">
    <property type="entry name" value="TRANSCRIPTION ELONGATION FACTOR SPT6"/>
    <property type="match status" value="1"/>
</dbReference>
<evidence type="ECO:0000256" key="1">
    <source>
        <dbReference type="PROSITE-ProRule" id="PRU00047"/>
    </source>
</evidence>
<feature type="region of interest" description="Disordered" evidence="2">
    <location>
        <begin position="1509"/>
        <end position="1743"/>
    </location>
</feature>
<feature type="compositionally biased region" description="Gly residues" evidence="2">
    <location>
        <begin position="1615"/>
        <end position="1638"/>
    </location>
</feature>
<dbReference type="GO" id="GO:0042393">
    <property type="term" value="F:histone binding"/>
    <property type="evidence" value="ECO:0007669"/>
    <property type="project" value="TreeGrafter"/>
</dbReference>
<dbReference type="CDD" id="cd09928">
    <property type="entry name" value="SH2_Cterm_SPT6_like"/>
    <property type="match status" value="1"/>
</dbReference>
<dbReference type="PROSITE" id="PS50126">
    <property type="entry name" value="S1"/>
    <property type="match status" value="1"/>
</dbReference>
<dbReference type="Pfam" id="PF14633">
    <property type="entry name" value="SH2_2"/>
    <property type="match status" value="1"/>
</dbReference>
<dbReference type="InterPro" id="IPR035019">
    <property type="entry name" value="Spt6_SH2_N"/>
</dbReference>
<dbReference type="InterPro" id="IPR003029">
    <property type="entry name" value="S1_domain"/>
</dbReference>
<dbReference type="InterPro" id="IPR041692">
    <property type="entry name" value="HHH_9"/>
</dbReference>
<reference evidence="5 6" key="1">
    <citation type="submission" date="2016-11" db="EMBL/GenBank/DDBJ databases">
        <title>The macronuclear genome of Stentor coeruleus: a giant cell with tiny introns.</title>
        <authorList>
            <person name="Slabodnick M."/>
            <person name="Ruby J.G."/>
            <person name="Reiff S.B."/>
            <person name="Swart E.C."/>
            <person name="Gosai S."/>
            <person name="Prabakaran S."/>
            <person name="Witkowska E."/>
            <person name="Larue G.E."/>
            <person name="Fisher S."/>
            <person name="Freeman R.M."/>
            <person name="Gunawardena J."/>
            <person name="Chu W."/>
            <person name="Stover N.A."/>
            <person name="Gregory B.D."/>
            <person name="Nowacki M."/>
            <person name="Derisi J."/>
            <person name="Roy S.W."/>
            <person name="Marshall W.F."/>
            <person name="Sood P."/>
        </authorList>
    </citation>
    <scope>NUCLEOTIDE SEQUENCE [LARGE SCALE GENOMIC DNA]</scope>
    <source>
        <strain evidence="5">WM001</strain>
    </source>
</reference>
<dbReference type="OrthoDB" id="343921at2759"/>
<dbReference type="SUPFAM" id="SSF55550">
    <property type="entry name" value="SH2 domain"/>
    <property type="match status" value="1"/>
</dbReference>
<keyword evidence="1" id="KW-0862">Zinc</keyword>
<feature type="region of interest" description="Disordered" evidence="2">
    <location>
        <begin position="1280"/>
        <end position="1320"/>
    </location>
</feature>
<keyword evidence="1" id="KW-0479">Metal-binding</keyword>
<feature type="compositionally biased region" description="Acidic residues" evidence="2">
    <location>
        <begin position="24"/>
        <end position="34"/>
    </location>
</feature>
<dbReference type="PROSITE" id="PS50158">
    <property type="entry name" value="ZF_CCHC"/>
    <property type="match status" value="4"/>
</dbReference>
<dbReference type="Gene3D" id="1.10.10.2740">
    <property type="entry name" value="Spt6, Death-like domain"/>
    <property type="match status" value="1"/>
</dbReference>
<feature type="compositionally biased region" description="Basic residues" evidence="2">
    <location>
        <begin position="1524"/>
        <end position="1533"/>
    </location>
</feature>
<feature type="compositionally biased region" description="Polar residues" evidence="2">
    <location>
        <begin position="1371"/>
        <end position="1387"/>
    </location>
</feature>
<dbReference type="Pfam" id="PF17674">
    <property type="entry name" value="HHH_9"/>
    <property type="match status" value="1"/>
</dbReference>
<dbReference type="GO" id="GO:0034728">
    <property type="term" value="P:nucleosome organization"/>
    <property type="evidence" value="ECO:0007669"/>
    <property type="project" value="TreeGrafter"/>
</dbReference>
<dbReference type="InterPro" id="IPR012337">
    <property type="entry name" value="RNaseH-like_sf"/>
</dbReference>
<feature type="domain" description="CCHC-type" evidence="4">
    <location>
        <begin position="1445"/>
        <end position="1460"/>
    </location>
</feature>
<dbReference type="InterPro" id="IPR036860">
    <property type="entry name" value="SH2_dom_sf"/>
</dbReference>
<protein>
    <recommendedName>
        <fullName evidence="7">Transcription elongation factor spt6</fullName>
    </recommendedName>
</protein>
<comment type="caution">
    <text evidence="5">The sequence shown here is derived from an EMBL/GenBank/DDBJ whole genome shotgun (WGS) entry which is preliminary data.</text>
</comment>
<dbReference type="SUPFAM" id="SSF53098">
    <property type="entry name" value="Ribonuclease H-like"/>
    <property type="match status" value="1"/>
</dbReference>
<evidence type="ECO:0000313" key="6">
    <source>
        <dbReference type="Proteomes" id="UP000187209"/>
    </source>
</evidence>
<dbReference type="GO" id="GO:0008270">
    <property type="term" value="F:zinc ion binding"/>
    <property type="evidence" value="ECO:0007669"/>
    <property type="project" value="UniProtKB-KW"/>
</dbReference>
<accession>A0A1R2CDF4</accession>
<keyword evidence="1" id="KW-0863">Zinc-finger</keyword>
<feature type="domain" description="CCHC-type" evidence="4">
    <location>
        <begin position="1501"/>
        <end position="1516"/>
    </location>
</feature>
<dbReference type="InterPro" id="IPR037027">
    <property type="entry name" value="YqgF/RNaseH-like_dom_sf"/>
</dbReference>